<dbReference type="Pfam" id="PF03763">
    <property type="entry name" value="Remorin_C"/>
    <property type="match status" value="1"/>
</dbReference>
<keyword evidence="3" id="KW-0732">Signal</keyword>
<dbReference type="EnsemblPlants" id="Kaladp1040s0001.1.v1.1">
    <property type="protein sequence ID" value="Kaladp1040s0001.1.v1.1"/>
    <property type="gene ID" value="Kaladp1040s0001.v1.1"/>
</dbReference>
<feature type="domain" description="Remorin C-terminal" evidence="4">
    <location>
        <begin position="127"/>
        <end position="230"/>
    </location>
</feature>
<feature type="region of interest" description="Disordered" evidence="2">
    <location>
        <begin position="19"/>
        <end position="63"/>
    </location>
</feature>
<feature type="compositionally biased region" description="Low complexity" evidence="2">
    <location>
        <begin position="37"/>
        <end position="53"/>
    </location>
</feature>
<dbReference type="Gramene" id="Kaladp1040s0001.1.v1.1">
    <property type="protein sequence ID" value="Kaladp1040s0001.1.v1.1"/>
    <property type="gene ID" value="Kaladp1040s0001.v1.1"/>
</dbReference>
<organism evidence="5 6">
    <name type="scientific">Kalanchoe fedtschenkoi</name>
    <name type="common">Lavender scallops</name>
    <name type="synonym">South American air plant</name>
    <dbReference type="NCBI Taxonomy" id="63787"/>
    <lineage>
        <taxon>Eukaryota</taxon>
        <taxon>Viridiplantae</taxon>
        <taxon>Streptophyta</taxon>
        <taxon>Embryophyta</taxon>
        <taxon>Tracheophyta</taxon>
        <taxon>Spermatophyta</taxon>
        <taxon>Magnoliopsida</taxon>
        <taxon>eudicotyledons</taxon>
        <taxon>Gunneridae</taxon>
        <taxon>Pentapetalae</taxon>
        <taxon>Saxifragales</taxon>
        <taxon>Crassulaceae</taxon>
        <taxon>Kalanchoe</taxon>
    </lineage>
</organism>
<sequence>MVLTALNIVLVTMQTTHPVGVDASQDPSRTSTPVGASTPLRSPSPSLPSTPRRGAPTSTPADWIPDGDDIRVLSDEALKLKTRKEIVALGVQLGKVNVASWAINEEKKRHNTPVRTVAPEEIEKLEYEKRAAAWIEAEKTKHAARLKREEIQIQVWESREKAKLEAEMRRVEAKIEKLRARAQVKMVRKTSVAKQKAEERRNKAEARKNRQAEKAAAQAEYIRQTGQLPSASPFSCCGFL</sequence>
<dbReference type="PANTHER" id="PTHR31471">
    <property type="entry name" value="OS02G0116800 PROTEIN"/>
    <property type="match status" value="1"/>
</dbReference>
<feature type="region of interest" description="Disordered" evidence="2">
    <location>
        <begin position="189"/>
        <end position="220"/>
    </location>
</feature>
<evidence type="ECO:0000313" key="6">
    <source>
        <dbReference type="Proteomes" id="UP000594263"/>
    </source>
</evidence>
<feature type="compositionally biased region" description="Basic and acidic residues" evidence="2">
    <location>
        <begin position="195"/>
        <end position="213"/>
    </location>
</feature>
<feature type="compositionally biased region" description="Polar residues" evidence="2">
    <location>
        <begin position="25"/>
        <end position="35"/>
    </location>
</feature>
<proteinExistence type="inferred from homology"/>
<reference evidence="5" key="1">
    <citation type="submission" date="2021-01" db="UniProtKB">
        <authorList>
            <consortium name="EnsemblPlants"/>
        </authorList>
    </citation>
    <scope>IDENTIFICATION</scope>
</reference>
<evidence type="ECO:0000259" key="4">
    <source>
        <dbReference type="Pfam" id="PF03763"/>
    </source>
</evidence>
<comment type="similarity">
    <text evidence="1">Belongs to the remorin family.</text>
</comment>
<keyword evidence="6" id="KW-1185">Reference proteome</keyword>
<name>A0A7N0VIY3_KALFE</name>
<dbReference type="PANTHER" id="PTHR31471:SF49">
    <property type="entry name" value="REMORIN FAMILY PROTEIN"/>
    <property type="match status" value="1"/>
</dbReference>
<dbReference type="AlphaFoldDB" id="A0A7N0VIY3"/>
<evidence type="ECO:0000256" key="1">
    <source>
        <dbReference type="ARBA" id="ARBA00005711"/>
    </source>
</evidence>
<evidence type="ECO:0000256" key="3">
    <source>
        <dbReference type="SAM" id="SignalP"/>
    </source>
</evidence>
<dbReference type="InterPro" id="IPR005516">
    <property type="entry name" value="Remorin_C"/>
</dbReference>
<feature type="chain" id="PRO_5029620329" description="Remorin C-terminal domain-containing protein" evidence="3">
    <location>
        <begin position="24"/>
        <end position="240"/>
    </location>
</feature>
<evidence type="ECO:0000256" key="2">
    <source>
        <dbReference type="SAM" id="MobiDB-lite"/>
    </source>
</evidence>
<dbReference type="Proteomes" id="UP000594263">
    <property type="component" value="Unplaced"/>
</dbReference>
<dbReference type="OMA" id="KVPEPNM"/>
<protein>
    <recommendedName>
        <fullName evidence="4">Remorin C-terminal domain-containing protein</fullName>
    </recommendedName>
</protein>
<accession>A0A7N0VIY3</accession>
<feature type="signal peptide" evidence="3">
    <location>
        <begin position="1"/>
        <end position="23"/>
    </location>
</feature>
<evidence type="ECO:0000313" key="5">
    <source>
        <dbReference type="EnsemblPlants" id="Kaladp1040s0001.1.v1.1"/>
    </source>
</evidence>